<reference evidence="1 2" key="1">
    <citation type="journal article" date="2019" name="Sci. Rep.">
        <title>Orb-weaving spider Araneus ventricosus genome elucidates the spidroin gene catalogue.</title>
        <authorList>
            <person name="Kono N."/>
            <person name="Nakamura H."/>
            <person name="Ohtoshi R."/>
            <person name="Moran D.A.P."/>
            <person name="Shinohara A."/>
            <person name="Yoshida Y."/>
            <person name="Fujiwara M."/>
            <person name="Mori M."/>
            <person name="Tomita M."/>
            <person name="Arakawa K."/>
        </authorList>
    </citation>
    <scope>NUCLEOTIDE SEQUENCE [LARGE SCALE GENOMIC DNA]</scope>
</reference>
<organism evidence="1 2">
    <name type="scientific">Araneus ventricosus</name>
    <name type="common">Orbweaver spider</name>
    <name type="synonym">Epeira ventricosa</name>
    <dbReference type="NCBI Taxonomy" id="182803"/>
    <lineage>
        <taxon>Eukaryota</taxon>
        <taxon>Metazoa</taxon>
        <taxon>Ecdysozoa</taxon>
        <taxon>Arthropoda</taxon>
        <taxon>Chelicerata</taxon>
        <taxon>Arachnida</taxon>
        <taxon>Araneae</taxon>
        <taxon>Araneomorphae</taxon>
        <taxon>Entelegynae</taxon>
        <taxon>Araneoidea</taxon>
        <taxon>Araneidae</taxon>
        <taxon>Araneus</taxon>
    </lineage>
</organism>
<gene>
    <name evidence="1" type="ORF">AVEN_136367_1</name>
</gene>
<proteinExistence type="predicted"/>
<name>A0A4Y2JGV2_ARAVE</name>
<dbReference type="EMBL" id="BGPR01003524">
    <property type="protein sequence ID" value="GBM89227.1"/>
    <property type="molecule type" value="Genomic_DNA"/>
</dbReference>
<dbReference type="Proteomes" id="UP000499080">
    <property type="component" value="Unassembled WGS sequence"/>
</dbReference>
<sequence length="149" mass="17455">MLNNRSHDRRETTYQQRNFGREIRVRLYLWQNEDFFPLLPSVLCQWSVPDDQIGKVGNCLRPFSIVGTPMPPDLFVNMESRFPAMSVLWLGREFYRSKYGMTGSGQAWTPDLVDELGYFGDEMWDLRNAGIFSVSLLRTDIRIYPDDSM</sequence>
<dbReference type="OrthoDB" id="5326588at2759"/>
<protein>
    <submittedName>
        <fullName evidence="1">Uncharacterized protein</fullName>
    </submittedName>
</protein>
<accession>A0A4Y2JGV2</accession>
<evidence type="ECO:0000313" key="1">
    <source>
        <dbReference type="EMBL" id="GBM89227.1"/>
    </source>
</evidence>
<dbReference type="AlphaFoldDB" id="A0A4Y2JGV2"/>
<comment type="caution">
    <text evidence="1">The sequence shown here is derived from an EMBL/GenBank/DDBJ whole genome shotgun (WGS) entry which is preliminary data.</text>
</comment>
<evidence type="ECO:0000313" key="2">
    <source>
        <dbReference type="Proteomes" id="UP000499080"/>
    </source>
</evidence>
<keyword evidence="2" id="KW-1185">Reference proteome</keyword>